<dbReference type="Pfam" id="PF03023">
    <property type="entry name" value="MurJ"/>
    <property type="match status" value="1"/>
</dbReference>
<dbReference type="PIRSF" id="PIRSF002869">
    <property type="entry name" value="MviN"/>
    <property type="match status" value="1"/>
</dbReference>
<evidence type="ECO:0000256" key="2">
    <source>
        <dbReference type="ARBA" id="ARBA00022475"/>
    </source>
</evidence>
<evidence type="ECO:0000256" key="9">
    <source>
        <dbReference type="PIRNR" id="PIRNR002869"/>
    </source>
</evidence>
<feature type="transmembrane region" description="Helical" evidence="8">
    <location>
        <begin position="339"/>
        <end position="361"/>
    </location>
</feature>
<evidence type="ECO:0000256" key="8">
    <source>
        <dbReference type="HAMAP-Rule" id="MF_02078"/>
    </source>
</evidence>
<evidence type="ECO:0000256" key="7">
    <source>
        <dbReference type="ARBA" id="ARBA00023136"/>
    </source>
</evidence>
<keyword evidence="2 8" id="KW-1003">Cell membrane</keyword>
<dbReference type="GO" id="GO:0008360">
    <property type="term" value="P:regulation of cell shape"/>
    <property type="evidence" value="ECO:0007669"/>
    <property type="project" value="UniProtKB-UniRule"/>
</dbReference>
<feature type="transmembrane region" description="Helical" evidence="8">
    <location>
        <begin position="438"/>
        <end position="459"/>
    </location>
</feature>
<name>A0A937K4D0_9CLOT</name>
<evidence type="ECO:0000256" key="4">
    <source>
        <dbReference type="ARBA" id="ARBA00022960"/>
    </source>
</evidence>
<dbReference type="RefSeq" id="WP_202766438.1">
    <property type="nucleotide sequence ID" value="NZ_JAESWA010000017.1"/>
</dbReference>
<protein>
    <recommendedName>
        <fullName evidence="8">Probable lipid II flippase MurJ</fullName>
    </recommendedName>
</protein>
<dbReference type="GO" id="GO:0009252">
    <property type="term" value="P:peptidoglycan biosynthetic process"/>
    <property type="evidence" value="ECO:0007669"/>
    <property type="project" value="UniProtKB-UniRule"/>
</dbReference>
<dbReference type="EMBL" id="JAESWA010000017">
    <property type="protein sequence ID" value="MBL4931065.1"/>
    <property type="molecule type" value="Genomic_DNA"/>
</dbReference>
<feature type="transmembrane region" description="Helical" evidence="8">
    <location>
        <begin position="308"/>
        <end position="327"/>
    </location>
</feature>
<dbReference type="GO" id="GO:0034204">
    <property type="term" value="P:lipid translocation"/>
    <property type="evidence" value="ECO:0007669"/>
    <property type="project" value="TreeGrafter"/>
</dbReference>
<feature type="transmembrane region" description="Helical" evidence="8">
    <location>
        <begin position="226"/>
        <end position="248"/>
    </location>
</feature>
<evidence type="ECO:0000256" key="1">
    <source>
        <dbReference type="ARBA" id="ARBA00004651"/>
    </source>
</evidence>
<evidence type="ECO:0000256" key="6">
    <source>
        <dbReference type="ARBA" id="ARBA00022989"/>
    </source>
</evidence>
<comment type="similarity">
    <text evidence="8 9">Belongs to the MurJ/MviN family.</text>
</comment>
<proteinExistence type="inferred from homology"/>
<keyword evidence="3 8" id="KW-0812">Transmembrane</keyword>
<evidence type="ECO:0000313" key="10">
    <source>
        <dbReference type="EMBL" id="MBL4931065.1"/>
    </source>
</evidence>
<reference evidence="10" key="1">
    <citation type="submission" date="2021-01" db="EMBL/GenBank/DDBJ databases">
        <title>Genome public.</title>
        <authorList>
            <person name="Liu C."/>
            <person name="Sun Q."/>
        </authorList>
    </citation>
    <scope>NUCLEOTIDE SEQUENCE</scope>
    <source>
        <strain evidence="10">YIM B02565</strain>
    </source>
</reference>
<keyword evidence="8 9" id="KW-0813">Transport</keyword>
<feature type="transmembrane region" description="Helical" evidence="8">
    <location>
        <begin position="183"/>
        <end position="206"/>
    </location>
</feature>
<dbReference type="PANTHER" id="PTHR47019:SF1">
    <property type="entry name" value="LIPID II FLIPPASE MURJ"/>
    <property type="match status" value="1"/>
</dbReference>
<keyword evidence="5 8" id="KW-0573">Peptidoglycan synthesis</keyword>
<dbReference type="HAMAP" id="MF_02078">
    <property type="entry name" value="MurJ_MviN"/>
    <property type="match status" value="1"/>
</dbReference>
<keyword evidence="11" id="KW-1185">Reference proteome</keyword>
<dbReference type="InterPro" id="IPR004268">
    <property type="entry name" value="MurJ"/>
</dbReference>
<keyword evidence="7 8" id="KW-0472">Membrane</keyword>
<feature type="transmembrane region" description="Helical" evidence="8">
    <location>
        <begin position="128"/>
        <end position="150"/>
    </location>
</feature>
<keyword evidence="8 9" id="KW-0961">Cell wall biogenesis/degradation</keyword>
<feature type="transmembrane region" description="Helical" evidence="8">
    <location>
        <begin position="268"/>
        <end position="287"/>
    </location>
</feature>
<dbReference type="CDD" id="cd13123">
    <property type="entry name" value="MATE_MurJ_like"/>
    <property type="match status" value="1"/>
</dbReference>
<comment type="subcellular location">
    <subcellularLocation>
        <location evidence="1 8">Cell membrane</location>
        <topology evidence="1 8">Multi-pass membrane protein</topology>
    </subcellularLocation>
</comment>
<dbReference type="GO" id="GO:0015648">
    <property type="term" value="F:lipid-linked peptidoglycan transporter activity"/>
    <property type="evidence" value="ECO:0007669"/>
    <property type="project" value="UniProtKB-UniRule"/>
</dbReference>
<feature type="transmembrane region" description="Helical" evidence="8">
    <location>
        <begin position="157"/>
        <end position="177"/>
    </location>
</feature>
<dbReference type="PANTHER" id="PTHR47019">
    <property type="entry name" value="LIPID II FLIPPASE MURJ"/>
    <property type="match status" value="1"/>
</dbReference>
<dbReference type="NCBIfam" id="TIGR01695">
    <property type="entry name" value="murJ_mviN"/>
    <property type="match status" value="1"/>
</dbReference>
<dbReference type="GO" id="GO:0071555">
    <property type="term" value="P:cell wall organization"/>
    <property type="evidence" value="ECO:0007669"/>
    <property type="project" value="UniProtKB-UniRule"/>
</dbReference>
<evidence type="ECO:0000313" key="11">
    <source>
        <dbReference type="Proteomes" id="UP000623681"/>
    </source>
</evidence>
<accession>A0A937K4D0</accession>
<feature type="transmembrane region" description="Helical" evidence="8">
    <location>
        <begin position="46"/>
        <end position="69"/>
    </location>
</feature>
<feature type="transmembrane region" description="Helical" evidence="8">
    <location>
        <begin position="381"/>
        <end position="398"/>
    </location>
</feature>
<keyword evidence="6 8" id="KW-1133">Transmembrane helix</keyword>
<feature type="transmembrane region" description="Helical" evidence="8">
    <location>
        <begin position="465"/>
        <end position="486"/>
    </location>
</feature>
<dbReference type="AlphaFoldDB" id="A0A937K4D0"/>
<sequence>MNSRKILKSTFIIMAVSILSRGIGFIRDMLIASSFGTGLYADAYSVAVTIPESLFMIIGLAISTSFLPVLSEQLIKNGKNKMHEFANKVITLLVVISIGVFLISFIFARQIVPFFASGYSGEKLELTIFLTRITMLNLLFLAVNACFSSILQVNEDFIVPSILGLFFNAPMIIYLVFFNGYSIVGLTIANVIGNIARVLVQIPSLIKHGYIYKPDFKFKDERIRKVLLLIAPVIIGAGANSINMMVDIKIAGYLEEGSVAALNYSQKLIVFLNTIITSSILTVTFPLMANSKNSEDKEGFIQYVKKTIIYTMLLLIPIATAAIIYNQDIIKMIYMRNEFTLHSVSLTRLAFLGYLIGLAFYGIRDILNSTLFSMGRTKDTTINGVIGVIANILFNIILSKIFGIIGISIATSSALIITSVLLLSNINRVVSNFNMLELIIKLFKILFASIIMGVILVFINSTFNIVLNIKTIIPITLIGMLIYYIFCMILRINEINEISLLFLKKIRRK</sequence>
<dbReference type="InterPro" id="IPR051050">
    <property type="entry name" value="Lipid_II_flippase_MurJ/MviN"/>
</dbReference>
<comment type="pathway">
    <text evidence="8">Cell wall biogenesis; peptidoglycan biosynthesis.</text>
</comment>
<organism evidence="10 11">
    <name type="scientific">Clostridium paridis</name>
    <dbReference type="NCBI Taxonomy" id="2803863"/>
    <lineage>
        <taxon>Bacteria</taxon>
        <taxon>Bacillati</taxon>
        <taxon>Bacillota</taxon>
        <taxon>Clostridia</taxon>
        <taxon>Eubacteriales</taxon>
        <taxon>Clostridiaceae</taxon>
        <taxon>Clostridium</taxon>
    </lineage>
</organism>
<feature type="transmembrane region" description="Helical" evidence="8">
    <location>
        <begin position="404"/>
        <end position="426"/>
    </location>
</feature>
<comment type="function">
    <text evidence="8 9">Involved in peptidoglycan biosynthesis. Transports lipid-linked peptidoglycan precursors from the inner to the outer leaflet of the cytoplasmic membrane.</text>
</comment>
<comment type="caution">
    <text evidence="10">The sequence shown here is derived from an EMBL/GenBank/DDBJ whole genome shotgun (WGS) entry which is preliminary data.</text>
</comment>
<evidence type="ECO:0000256" key="5">
    <source>
        <dbReference type="ARBA" id="ARBA00022984"/>
    </source>
</evidence>
<dbReference type="PRINTS" id="PR01806">
    <property type="entry name" value="VIRFACTRMVIN"/>
</dbReference>
<dbReference type="Proteomes" id="UP000623681">
    <property type="component" value="Unassembled WGS sequence"/>
</dbReference>
<feature type="transmembrane region" description="Helical" evidence="8">
    <location>
        <begin position="89"/>
        <end position="108"/>
    </location>
</feature>
<feature type="transmembrane region" description="Helical" evidence="8">
    <location>
        <begin position="7"/>
        <end position="26"/>
    </location>
</feature>
<keyword evidence="4 8" id="KW-0133">Cell shape</keyword>
<evidence type="ECO:0000256" key="3">
    <source>
        <dbReference type="ARBA" id="ARBA00022692"/>
    </source>
</evidence>
<dbReference type="GO" id="GO:0005886">
    <property type="term" value="C:plasma membrane"/>
    <property type="evidence" value="ECO:0007669"/>
    <property type="project" value="UniProtKB-SubCell"/>
</dbReference>
<gene>
    <name evidence="8 10" type="primary">murJ</name>
    <name evidence="10" type="ORF">JK634_04545</name>
</gene>